<dbReference type="Pfam" id="PF05193">
    <property type="entry name" value="Peptidase_M16_C"/>
    <property type="match status" value="1"/>
</dbReference>
<dbReference type="GO" id="GO:0008270">
    <property type="term" value="F:zinc ion binding"/>
    <property type="evidence" value="ECO:0007669"/>
    <property type="project" value="EnsemblFungi"/>
</dbReference>
<dbReference type="InterPro" id="IPR013578">
    <property type="entry name" value="Peptidase_M16C_assoc"/>
</dbReference>
<gene>
    <name evidence="17" type="primary">TPHA0D02430</name>
    <name evidence="17" type="ordered locus">TPHA_0D02430</name>
</gene>
<keyword evidence="8" id="KW-0479">Metal-binding</keyword>
<accession>G8BSQ9</accession>
<comment type="similarity">
    <text evidence="4">Belongs to the peptidase M16 family. PreP subfamily.</text>
</comment>
<dbReference type="GeneID" id="11534259"/>
<dbReference type="FunFam" id="3.30.830.10:FF:000009">
    <property type="entry name" value="Presequence protease, mitochondrial"/>
    <property type="match status" value="1"/>
</dbReference>
<dbReference type="RefSeq" id="XP_003685314.1">
    <property type="nucleotide sequence ID" value="XM_003685266.1"/>
</dbReference>
<dbReference type="GO" id="GO:0004176">
    <property type="term" value="F:ATP-dependent peptidase activity"/>
    <property type="evidence" value="ECO:0007669"/>
    <property type="project" value="EnsemblFungi"/>
</dbReference>
<evidence type="ECO:0000256" key="7">
    <source>
        <dbReference type="ARBA" id="ARBA00022670"/>
    </source>
</evidence>
<evidence type="ECO:0000256" key="8">
    <source>
        <dbReference type="ARBA" id="ARBA00022723"/>
    </source>
</evidence>
<dbReference type="Proteomes" id="UP000005666">
    <property type="component" value="Chromosome 4"/>
</dbReference>
<dbReference type="OrthoDB" id="10250783at2759"/>
<dbReference type="GO" id="GO:0051603">
    <property type="term" value="P:proteolysis involved in protein catabolic process"/>
    <property type="evidence" value="ECO:0007669"/>
    <property type="project" value="EnsemblFungi"/>
</dbReference>
<dbReference type="GO" id="GO:0034982">
    <property type="term" value="P:mitochondrial protein processing"/>
    <property type="evidence" value="ECO:0007669"/>
    <property type="project" value="EnsemblFungi"/>
</dbReference>
<dbReference type="FunFam" id="3.30.830.10:FF:000011">
    <property type="entry name" value="Presequence protease, mitochondrial"/>
    <property type="match status" value="1"/>
</dbReference>
<evidence type="ECO:0000256" key="10">
    <source>
        <dbReference type="ARBA" id="ARBA00022833"/>
    </source>
</evidence>
<comment type="subcellular location">
    <subcellularLocation>
        <location evidence="3">Mitochondrion intermembrane space</location>
    </subcellularLocation>
    <subcellularLocation>
        <location evidence="2">Mitochondrion matrix</location>
    </subcellularLocation>
</comment>
<evidence type="ECO:0000256" key="14">
    <source>
        <dbReference type="ARBA" id="ARBA00034552"/>
    </source>
</evidence>
<dbReference type="FunFam" id="3.30.830.10:FF:000013">
    <property type="entry name" value="Mitochondrial presequence protease"/>
    <property type="match status" value="1"/>
</dbReference>
<keyword evidence="18" id="KW-1185">Reference proteome</keyword>
<dbReference type="PANTHER" id="PTHR43016:SF13">
    <property type="entry name" value="PRESEQUENCE PROTEASE, MITOCHONDRIAL"/>
    <property type="match status" value="1"/>
</dbReference>
<evidence type="ECO:0000256" key="4">
    <source>
        <dbReference type="ARBA" id="ARBA00007575"/>
    </source>
</evidence>
<evidence type="ECO:0000256" key="1">
    <source>
        <dbReference type="ARBA" id="ARBA00001947"/>
    </source>
</evidence>
<evidence type="ECO:0000256" key="9">
    <source>
        <dbReference type="ARBA" id="ARBA00022801"/>
    </source>
</evidence>
<comment type="cofactor">
    <cofactor evidence="1">
        <name>Zn(2+)</name>
        <dbReference type="ChEBI" id="CHEBI:29105"/>
    </cofactor>
</comment>
<evidence type="ECO:0000256" key="11">
    <source>
        <dbReference type="ARBA" id="ARBA00022946"/>
    </source>
</evidence>
<keyword evidence="10" id="KW-0862">Zinc</keyword>
<dbReference type="GO" id="GO:0004222">
    <property type="term" value="F:metalloendopeptidase activity"/>
    <property type="evidence" value="ECO:0007669"/>
    <property type="project" value="EnsemblFungi"/>
</dbReference>
<comment type="subunit">
    <text evidence="5">Monomer and homodimer; homodimerization is induced by binding of the substrate.</text>
</comment>
<evidence type="ECO:0000313" key="17">
    <source>
        <dbReference type="EMBL" id="CCE62880.1"/>
    </source>
</evidence>
<dbReference type="InterPro" id="IPR007863">
    <property type="entry name" value="Peptidase_M16_C"/>
</dbReference>
<name>G8BSQ9_TETPH</name>
<evidence type="ECO:0000256" key="13">
    <source>
        <dbReference type="ARBA" id="ARBA00023128"/>
    </source>
</evidence>
<evidence type="ECO:0000256" key="12">
    <source>
        <dbReference type="ARBA" id="ARBA00023049"/>
    </source>
</evidence>
<dbReference type="eggNOG" id="KOG2019">
    <property type="taxonomic scope" value="Eukaryota"/>
</dbReference>
<evidence type="ECO:0000256" key="5">
    <source>
        <dbReference type="ARBA" id="ARBA00011853"/>
    </source>
</evidence>
<proteinExistence type="inferred from homology"/>
<dbReference type="InterPro" id="IPR055130">
    <property type="entry name" value="PreP_C"/>
</dbReference>
<keyword evidence="12" id="KW-0482">Metalloprotease</keyword>
<comment type="function">
    <text evidence="15">Degrades mitochondrial transit peptides after their cleavage in the intermembrane space or in the matrix, and presequence peptides; clearance of these peptides is required to keep the presequence processing machinery running. Preferentially cleaves the N-terminal side of paired basic amino acid residues. Also degrades other unstructured peptides. May function as an ATP-dependent peptidase as opposed to a metalloendopeptidase.</text>
</comment>
<evidence type="ECO:0000256" key="6">
    <source>
        <dbReference type="ARBA" id="ARBA00020167"/>
    </source>
</evidence>
<dbReference type="KEGG" id="tpf:TPHA_0D02430"/>
<feature type="domain" description="Peptidase M16C associated" evidence="16">
    <location>
        <begin position="477"/>
        <end position="721"/>
    </location>
</feature>
<evidence type="ECO:0000259" key="16">
    <source>
        <dbReference type="SMART" id="SM01264"/>
    </source>
</evidence>
<dbReference type="Gene3D" id="3.30.830.10">
    <property type="entry name" value="Metalloenzyme, LuxS/M16 peptidase-like"/>
    <property type="match status" value="4"/>
</dbReference>
<keyword evidence="13" id="KW-0496">Mitochondrion</keyword>
<dbReference type="GO" id="GO:0005759">
    <property type="term" value="C:mitochondrial matrix"/>
    <property type="evidence" value="ECO:0007669"/>
    <property type="project" value="UniProtKB-SubCell"/>
</dbReference>
<dbReference type="Pfam" id="PF08367">
    <property type="entry name" value="M16C_assoc"/>
    <property type="match status" value="1"/>
</dbReference>
<organism evidence="17 18">
    <name type="scientific">Tetrapisispora phaffii (strain ATCC 24235 / CBS 4417 / NBRC 1672 / NRRL Y-8282 / UCD 70-5)</name>
    <name type="common">Yeast</name>
    <name type="synonym">Fabospora phaffii</name>
    <dbReference type="NCBI Taxonomy" id="1071381"/>
    <lineage>
        <taxon>Eukaryota</taxon>
        <taxon>Fungi</taxon>
        <taxon>Dikarya</taxon>
        <taxon>Ascomycota</taxon>
        <taxon>Saccharomycotina</taxon>
        <taxon>Saccharomycetes</taxon>
        <taxon>Saccharomycetales</taxon>
        <taxon>Saccharomycetaceae</taxon>
        <taxon>Tetrapisispora</taxon>
    </lineage>
</organism>
<dbReference type="InterPro" id="IPR011249">
    <property type="entry name" value="Metalloenz_LuxS/M16"/>
</dbReference>
<dbReference type="SMART" id="SM01264">
    <property type="entry name" value="M16C_associated"/>
    <property type="match status" value="1"/>
</dbReference>
<dbReference type="AlphaFoldDB" id="G8BSQ9"/>
<dbReference type="Pfam" id="PF22516">
    <property type="entry name" value="PreP_C"/>
    <property type="match status" value="1"/>
</dbReference>
<dbReference type="SUPFAM" id="SSF63411">
    <property type="entry name" value="LuxS/MPP-like metallohydrolase"/>
    <property type="match status" value="4"/>
</dbReference>
<protein>
    <recommendedName>
        <fullName evidence="6">Presequence protease, mitochondrial</fullName>
    </recommendedName>
    <alternativeName>
        <fullName evidence="14">Pitrilysin metalloproteinase</fullName>
    </alternativeName>
</protein>
<evidence type="ECO:0000313" key="18">
    <source>
        <dbReference type="Proteomes" id="UP000005666"/>
    </source>
</evidence>
<dbReference type="PANTHER" id="PTHR43016">
    <property type="entry name" value="PRESEQUENCE PROTEASE"/>
    <property type="match status" value="1"/>
</dbReference>
<dbReference type="MEROPS" id="M16.013"/>
<evidence type="ECO:0000256" key="3">
    <source>
        <dbReference type="ARBA" id="ARBA00004569"/>
    </source>
</evidence>
<sequence>MLSFRRFGSTYAQSQILRKYPIGGILHGYEIRRVLPVPELKLIAVDLKHEVTGAEHLHVDRDDKNNVFSIGFKTNPPDSTGVPHILEHTTLCGSVKYPVRDPFFKMLNRSLSNFMNAMTAHDYTFFPFATTNQNDFKNLRDVYIDATLRPLLKAEDFFQEGWRLENKDLTDPKSDLQFKGVVYNEMKGQISNANYYFWTKFQESLYPSLNNSGGDPTKITNLRYEDLVEFHEKNYHPSNSKTFTYGNFPLIDSLKYLNSELKGYGKRSNKTPALLPIDIKENISVPEVGQMDPMLPPEKQLTSSLTWVCGDPHDTYEVFLLGVLGNLLLDGHSSPFYKNLIESGIGTDFSVNTGMETTTAKNFFTVGVQGLENIDRFKNAVKDTFKMIIDTPFDDKKVDAIIQQIELSKKDQKVDFGLQILYSILPGWMNSRDPFANLSIDNILNRFKEEWSSQGDALFKNLLKKYLIDTPSFEFTMKGVPNFTDMLEKEESERLLRKTANLNEQDKKVIFERGLLLQEKQNEKQDLSCLPSLSVDDISRNGDDFALAKDSTMYTRLTDTNGLTYVRGKINLKNVISKDLYPYLSLFADSLTHLGTSTEDYSEIENEIKLFTGGISASIDVVSNPVDMSPELFFKFNGWSLNSKVEHITDLWSKVLLNTDFKKHSNKLKVLIKSTVSSNTSSIAESGHSYAKLYSSAQIRAKNSIEECFGGIEQVNFMNKLNSLIDDDALLQTEVIDKLIEIQKLVITSNKLEFLITTDTNEQIDSVKKLLKSFAGNFPTFGEKSVNGIEGKNFPLLKSTSPMSNTLIKFPFQVHYTSKALPGVSYNNKDGASLQVLANMLTYKHLHKEVREKGGAYGGGSTYNALDGVFSYYSYRDPNPLQSLETFDNCPQYILQDSKWTINDINEAKLTIFQQVDAPMPRKNEGVSLFNSGVTDAMRQKRREALLDVKLSDVYAAAEKYLVNSNTKSTVIGPLIDDKITDPTWEIK</sequence>
<dbReference type="GO" id="GO:0005758">
    <property type="term" value="C:mitochondrial intermembrane space"/>
    <property type="evidence" value="ECO:0007669"/>
    <property type="project" value="UniProtKB-SubCell"/>
</dbReference>
<keyword evidence="7" id="KW-0645">Protease</keyword>
<evidence type="ECO:0000256" key="15">
    <source>
        <dbReference type="ARBA" id="ARBA00045897"/>
    </source>
</evidence>
<dbReference type="OMA" id="FPFQVHY"/>
<evidence type="ECO:0000256" key="2">
    <source>
        <dbReference type="ARBA" id="ARBA00004305"/>
    </source>
</evidence>
<dbReference type="STRING" id="1071381.G8BSQ9"/>
<dbReference type="EMBL" id="HE612859">
    <property type="protein sequence ID" value="CCE62880.1"/>
    <property type="molecule type" value="Genomic_DNA"/>
</dbReference>
<reference evidence="17 18" key="1">
    <citation type="journal article" date="2011" name="Proc. Natl. Acad. Sci. U.S.A.">
        <title>Evolutionary erosion of yeast sex chromosomes by mating-type switching accidents.</title>
        <authorList>
            <person name="Gordon J.L."/>
            <person name="Armisen D."/>
            <person name="Proux-Wera E."/>
            <person name="Oheigeartaigh S.S."/>
            <person name="Byrne K.P."/>
            <person name="Wolfe K.H."/>
        </authorList>
    </citation>
    <scope>NUCLEOTIDE SEQUENCE [LARGE SCALE GENOMIC DNA]</scope>
    <source>
        <strain evidence="18">ATCC 24235 / CBS 4417 / NBRC 1672 / NRRL Y-8282 / UCD 70-5</strain>
    </source>
</reference>
<dbReference type="HOGENOM" id="CLU_009165_0_0_1"/>
<keyword evidence="9" id="KW-0378">Hydrolase</keyword>
<keyword evidence="11" id="KW-0809">Transit peptide</keyword>